<organism evidence="6 7">
    <name type="scientific">Dactylellina haptotyla (strain CBS 200.50)</name>
    <name type="common">Nematode-trapping fungus</name>
    <name type="synonym">Monacrosporium haptotylum</name>
    <dbReference type="NCBI Taxonomy" id="1284197"/>
    <lineage>
        <taxon>Eukaryota</taxon>
        <taxon>Fungi</taxon>
        <taxon>Dikarya</taxon>
        <taxon>Ascomycota</taxon>
        <taxon>Pezizomycotina</taxon>
        <taxon>Orbiliomycetes</taxon>
        <taxon>Orbiliales</taxon>
        <taxon>Orbiliaceae</taxon>
        <taxon>Dactylellina</taxon>
    </lineage>
</organism>
<comment type="subcellular location">
    <subcellularLocation>
        <location evidence="1">Membrane</location>
        <topology evidence="1">Multi-pass membrane protein</topology>
    </subcellularLocation>
</comment>
<accession>S8AXB3</accession>
<evidence type="ECO:0000313" key="7">
    <source>
        <dbReference type="Proteomes" id="UP000015100"/>
    </source>
</evidence>
<keyword evidence="2 5" id="KW-0812">Transmembrane</keyword>
<dbReference type="HOGENOM" id="CLU_033465_3_1_1"/>
<evidence type="ECO:0008006" key="8">
    <source>
        <dbReference type="Google" id="ProtNLM"/>
    </source>
</evidence>
<dbReference type="PANTHER" id="PTHR31465">
    <property type="entry name" value="PROTEIN RTA1-RELATED"/>
    <property type="match status" value="1"/>
</dbReference>
<feature type="transmembrane region" description="Helical" evidence="5">
    <location>
        <begin position="12"/>
        <end position="33"/>
    </location>
</feature>
<dbReference type="OrthoDB" id="3358017at2759"/>
<comment type="caution">
    <text evidence="6">The sequence shown here is derived from an EMBL/GenBank/DDBJ whole genome shotgun (WGS) entry which is preliminary data.</text>
</comment>
<dbReference type="OMA" id="WFFIAFI"/>
<keyword evidence="3 5" id="KW-1133">Transmembrane helix</keyword>
<feature type="transmembrane region" description="Helical" evidence="5">
    <location>
        <begin position="201"/>
        <end position="222"/>
    </location>
</feature>
<feature type="transmembrane region" description="Helical" evidence="5">
    <location>
        <begin position="153"/>
        <end position="180"/>
    </location>
</feature>
<feature type="transmembrane region" description="Helical" evidence="5">
    <location>
        <begin position="40"/>
        <end position="59"/>
    </location>
</feature>
<reference evidence="7" key="2">
    <citation type="submission" date="2013-04" db="EMBL/GenBank/DDBJ databases">
        <title>Genomic mechanisms accounting for the adaptation to parasitism in nematode-trapping fungi.</title>
        <authorList>
            <person name="Ahren D.G."/>
        </authorList>
    </citation>
    <scope>NUCLEOTIDE SEQUENCE [LARGE SCALE GENOMIC DNA]</scope>
    <source>
        <strain evidence="7">CBS 200.50</strain>
    </source>
</reference>
<proteinExistence type="predicted"/>
<sequence length="283" mass="31884">MAKQVKVYRYEPSLAAAIIFVVAFSLTSALHTFQLSRTRTWFFIAFAVGGWFEVIGYVGRLVSVNQYPNTTKPPYVINILFPLVAPALYSASIYMALGRIFKITNGAKYSIIRPSWLTKIFVFGDVASFVIVGVGGSLVATADTADKADKGELIVIVGLIVQLVFFSIFLLTALIFHFRINKNPTEKVQVKHTVHYQKHLYILYLAGFLILARSVFKLIEYIQGRDGYLFSKEWFAYVFDAAFMFFTMIIFHIVHPSELNALANGGGLVIYKLVLAKQLDVYE</sequence>
<feature type="transmembrane region" description="Helical" evidence="5">
    <location>
        <begin position="234"/>
        <end position="254"/>
    </location>
</feature>
<evidence type="ECO:0000313" key="6">
    <source>
        <dbReference type="EMBL" id="EPS45626.1"/>
    </source>
</evidence>
<reference evidence="6 7" key="1">
    <citation type="journal article" date="2013" name="PLoS Genet.">
        <title>Genomic mechanisms accounting for the adaptation to parasitism in nematode-trapping fungi.</title>
        <authorList>
            <person name="Meerupati T."/>
            <person name="Andersson K.M."/>
            <person name="Friman E."/>
            <person name="Kumar D."/>
            <person name="Tunlid A."/>
            <person name="Ahren D."/>
        </authorList>
    </citation>
    <scope>NUCLEOTIDE SEQUENCE [LARGE SCALE GENOMIC DNA]</scope>
    <source>
        <strain evidence="6 7">CBS 200.50</strain>
    </source>
</reference>
<evidence type="ECO:0000256" key="5">
    <source>
        <dbReference type="SAM" id="Phobius"/>
    </source>
</evidence>
<gene>
    <name evidence="6" type="ORF">H072_385</name>
</gene>
<name>S8AXB3_DACHA</name>
<evidence type="ECO:0000256" key="3">
    <source>
        <dbReference type="ARBA" id="ARBA00022989"/>
    </source>
</evidence>
<protein>
    <recommendedName>
        <fullName evidence="8">RTA1 like protein</fullName>
    </recommendedName>
</protein>
<dbReference type="Pfam" id="PF04479">
    <property type="entry name" value="RTA1"/>
    <property type="match status" value="1"/>
</dbReference>
<feature type="transmembrane region" description="Helical" evidence="5">
    <location>
        <begin position="120"/>
        <end position="141"/>
    </location>
</feature>
<dbReference type="EMBL" id="AQGS01000010">
    <property type="protein sequence ID" value="EPS45626.1"/>
    <property type="molecule type" value="Genomic_DNA"/>
</dbReference>
<dbReference type="STRING" id="1284197.S8AXB3"/>
<evidence type="ECO:0000256" key="1">
    <source>
        <dbReference type="ARBA" id="ARBA00004141"/>
    </source>
</evidence>
<dbReference type="InterPro" id="IPR007568">
    <property type="entry name" value="RTA1"/>
</dbReference>
<dbReference type="eggNOG" id="ENOG502QURG">
    <property type="taxonomic scope" value="Eukaryota"/>
</dbReference>
<keyword evidence="7" id="KW-1185">Reference proteome</keyword>
<dbReference type="AlphaFoldDB" id="S8AXB3"/>
<feature type="transmembrane region" description="Helical" evidence="5">
    <location>
        <begin position="79"/>
        <end position="100"/>
    </location>
</feature>
<keyword evidence="4 5" id="KW-0472">Membrane</keyword>
<dbReference type="GO" id="GO:0016020">
    <property type="term" value="C:membrane"/>
    <property type="evidence" value="ECO:0007669"/>
    <property type="project" value="UniProtKB-SubCell"/>
</dbReference>
<dbReference type="PANTHER" id="PTHR31465:SF1">
    <property type="entry name" value="PROTEIN RTA1-RELATED"/>
    <property type="match status" value="1"/>
</dbReference>
<dbReference type="Proteomes" id="UP000015100">
    <property type="component" value="Unassembled WGS sequence"/>
</dbReference>
<evidence type="ECO:0000256" key="4">
    <source>
        <dbReference type="ARBA" id="ARBA00023136"/>
    </source>
</evidence>
<evidence type="ECO:0000256" key="2">
    <source>
        <dbReference type="ARBA" id="ARBA00022692"/>
    </source>
</evidence>